<name>A0A2T0Q279_9ACTN</name>
<dbReference type="Pfam" id="PF04738">
    <property type="entry name" value="Lant_dehydr_N"/>
    <property type="match status" value="1"/>
</dbReference>
<dbReference type="InterPro" id="IPR006827">
    <property type="entry name" value="Lant_deHydtase_N"/>
</dbReference>
<dbReference type="AlphaFoldDB" id="A0A2T0Q279"/>
<comment type="caution">
    <text evidence="3">The sequence shown here is derived from an EMBL/GenBank/DDBJ whole genome shotgun (WGS) entry which is preliminary data.</text>
</comment>
<organism evidence="3 4">
    <name type="scientific">Allonocardiopsis opalescens</name>
    <dbReference type="NCBI Taxonomy" id="1144618"/>
    <lineage>
        <taxon>Bacteria</taxon>
        <taxon>Bacillati</taxon>
        <taxon>Actinomycetota</taxon>
        <taxon>Actinomycetes</taxon>
        <taxon>Streptosporangiales</taxon>
        <taxon>Allonocardiopsis</taxon>
    </lineage>
</organism>
<keyword evidence="4" id="KW-1185">Reference proteome</keyword>
<evidence type="ECO:0000259" key="2">
    <source>
        <dbReference type="Pfam" id="PF14028"/>
    </source>
</evidence>
<sequence>MTAIDSAPYYRPLTAATWRASVAGDGRGLPPWPGEAAEAASWRAWLAQMWATRRLAEAVTQASPPLAQKIEQVFGGREYPVPRLRRMGTSLARYLIRARGRATPFGTFAGVGPVHFGARAQLSWSGDHRLRTRVDAVWLADVIARLEACRPLRERLPVVLNDLLAERGETLVVPWQPHLASAIRSGGEVVAEVTVRSIPVLRTIRQAARTPVPVHALVDKIMAGYPGAARDALADVVGRLVTSGVLISSLRAPGTCADPLGHLLCELDEMGADAVAEVKTLHAELRALHHQLSGLGRAGARAGEEGRRLVSSRMRALSPVTDQPVAVDLHLGATLVLPRVVAVEAAAAAKALIRLTPQPSASASWREFHQDFLARYGPGTLVPVAELTDPARGLGYPRHFIQPAGREVTRRDDALLALAHQAALDRRHEIVLDDADLDGIALTGDGARPVSAADLSADLRAASQAALDEGEFALAVSGFGRFGATTGRFLDLLETSDRNKTTAVYAAFPTGVHGALAAQLSFPPRHLGSENVLRVMPVLPHVISLAEHRHGGAGHIPVTDLAVAADSTRLYLVSRSQRRVIEPMLPHAGARHTMPDLARLLFEIPRSTQPAVTTFDWGIAACLPDLPRVRYGRSILTPAQWRIDPAGLPGLKASEGQWVAAWEKLREVRRLPATVSVGDGDRRLRLDLDQAMDLAVLRSHLDVADGPVTVAEASTGADHGWCGGRVHEIVIPLVPTAPPWPAPSFLTTNPLPVADRQDGAGVVFAKLYGPGQAVNAILARHLPSLLEQWEKLPRWWFVRYGHPRPHLRLRLRDADIQRAAGRVAAWAERLRQAGLAGEVTFDAYHPETGRYGTGAALDAAEALFAADSTAVLAQLAFLATHQEIPPQALTAVSMIDLTGAALGSRPAGLGWLLDHPRYADGAPSQDRRMRSHTLNLARQSALQALAGGSDLAAAWAARAEAAADYTNRLATSGQAPEKVLGSLLHLHHVRAHAPDEADEATTYKLARAVALADAARRADRRHQVGDW</sequence>
<evidence type="ECO:0000313" key="3">
    <source>
        <dbReference type="EMBL" id="PRX97897.1"/>
    </source>
</evidence>
<evidence type="ECO:0000313" key="4">
    <source>
        <dbReference type="Proteomes" id="UP000237846"/>
    </source>
</evidence>
<gene>
    <name evidence="3" type="ORF">CLV72_105250</name>
</gene>
<protein>
    <submittedName>
        <fullName evidence="3">Thiopeptide-type bacteriocin biosynthesis protein</fullName>
    </submittedName>
</protein>
<dbReference type="OrthoDB" id="1273722at2"/>
<feature type="domain" description="Lantibiotic dehydratase N-terminal" evidence="1">
    <location>
        <begin position="53"/>
        <end position="697"/>
    </location>
</feature>
<dbReference type="EMBL" id="PVZC01000005">
    <property type="protein sequence ID" value="PRX97897.1"/>
    <property type="molecule type" value="Genomic_DNA"/>
</dbReference>
<feature type="domain" description="Thiopeptide-type bacteriocin biosynthesis" evidence="2">
    <location>
        <begin position="764"/>
        <end position="1008"/>
    </location>
</feature>
<dbReference type="Proteomes" id="UP000237846">
    <property type="component" value="Unassembled WGS sequence"/>
</dbReference>
<dbReference type="RefSeq" id="WP_106247663.1">
    <property type="nucleotide sequence ID" value="NZ_PVZC01000005.1"/>
</dbReference>
<accession>A0A2T0Q279</accession>
<dbReference type="Pfam" id="PF14028">
    <property type="entry name" value="Lant_dehydr_C"/>
    <property type="match status" value="1"/>
</dbReference>
<evidence type="ECO:0000259" key="1">
    <source>
        <dbReference type="Pfam" id="PF04738"/>
    </source>
</evidence>
<proteinExistence type="predicted"/>
<dbReference type="InterPro" id="IPR023809">
    <property type="entry name" value="Thiopep_bacteriocin_synth_dom"/>
</dbReference>
<reference evidence="3 4" key="1">
    <citation type="submission" date="2018-03" db="EMBL/GenBank/DDBJ databases">
        <title>Genomic Encyclopedia of Archaeal and Bacterial Type Strains, Phase II (KMG-II): from individual species to whole genera.</title>
        <authorList>
            <person name="Goeker M."/>
        </authorList>
    </citation>
    <scope>NUCLEOTIDE SEQUENCE [LARGE SCALE GENOMIC DNA]</scope>
    <source>
        <strain evidence="3 4">DSM 45601</strain>
    </source>
</reference>
<dbReference type="NCBIfam" id="TIGR03891">
    <property type="entry name" value="thiopep_ocin"/>
    <property type="match status" value="1"/>
</dbReference>